<feature type="transmembrane region" description="Helical" evidence="1">
    <location>
        <begin position="57"/>
        <end position="81"/>
    </location>
</feature>
<accession>A0A9P5XND3</accession>
<dbReference type="OrthoDB" id="3266676at2759"/>
<dbReference type="InterPro" id="IPR046368">
    <property type="entry name" value="Tag1"/>
</dbReference>
<sequence>MRERAARLVAFATGKGARHSASTIGGDARVGILSDCRNGDEPDEQPQRRVPFYRKPWFIFINIFLFLIGIALLFIFLYPVVRAIIQTIVNRTVIDVKSAAITSINTSNNSFQVSIQGNVTHTSAIKATIQFTRQVDVFWLKEPDTNTTGIWLGHLDAFDELFARDHHAVVDQTRTFFIEDVAAFTEFTLSALNTTSFSWRIHSTSLHVRAVKLPTARSVRFDKRVDVPGIDGLAGLVAALGSK</sequence>
<dbReference type="GO" id="GO:0000329">
    <property type="term" value="C:fungal-type vacuole membrane"/>
    <property type="evidence" value="ECO:0007669"/>
    <property type="project" value="InterPro"/>
</dbReference>
<dbReference type="PANTHER" id="PTHR35895">
    <property type="entry name" value="CHROMOSOME 16, WHOLE GENOME SHOTGUN SEQUENCE"/>
    <property type="match status" value="1"/>
</dbReference>
<evidence type="ECO:0000256" key="1">
    <source>
        <dbReference type="SAM" id="Phobius"/>
    </source>
</evidence>
<keyword evidence="1" id="KW-0472">Membrane</keyword>
<dbReference type="Pfam" id="PF12505">
    <property type="entry name" value="DUF3712"/>
    <property type="match status" value="1"/>
</dbReference>
<evidence type="ECO:0000313" key="2">
    <source>
        <dbReference type="EMBL" id="KAF9453734.1"/>
    </source>
</evidence>
<protein>
    <submittedName>
        <fullName evidence="2">Uncharacterized protein</fullName>
    </submittedName>
</protein>
<organism evidence="2 3">
    <name type="scientific">Macrolepiota fuliginosa MF-IS2</name>
    <dbReference type="NCBI Taxonomy" id="1400762"/>
    <lineage>
        <taxon>Eukaryota</taxon>
        <taxon>Fungi</taxon>
        <taxon>Dikarya</taxon>
        <taxon>Basidiomycota</taxon>
        <taxon>Agaricomycotina</taxon>
        <taxon>Agaricomycetes</taxon>
        <taxon>Agaricomycetidae</taxon>
        <taxon>Agaricales</taxon>
        <taxon>Agaricineae</taxon>
        <taxon>Agaricaceae</taxon>
        <taxon>Macrolepiota</taxon>
    </lineage>
</organism>
<dbReference type="PANTHER" id="PTHR35895:SF1">
    <property type="entry name" value="LIPID-BINDING SERUM GLYCOPROTEIN C-TERMINAL DOMAIN-CONTAINING PROTEIN"/>
    <property type="match status" value="1"/>
</dbReference>
<dbReference type="Proteomes" id="UP000807342">
    <property type="component" value="Unassembled WGS sequence"/>
</dbReference>
<keyword evidence="1" id="KW-1133">Transmembrane helix</keyword>
<gene>
    <name evidence="2" type="ORF">P691DRAFT_755360</name>
</gene>
<dbReference type="EMBL" id="MU151059">
    <property type="protein sequence ID" value="KAF9453734.1"/>
    <property type="molecule type" value="Genomic_DNA"/>
</dbReference>
<keyword evidence="3" id="KW-1185">Reference proteome</keyword>
<dbReference type="InterPro" id="IPR022185">
    <property type="entry name" value="DUF3712"/>
</dbReference>
<keyword evidence="1" id="KW-0812">Transmembrane</keyword>
<comment type="caution">
    <text evidence="2">The sequence shown here is derived from an EMBL/GenBank/DDBJ whole genome shotgun (WGS) entry which is preliminary data.</text>
</comment>
<reference evidence="2" key="1">
    <citation type="submission" date="2020-11" db="EMBL/GenBank/DDBJ databases">
        <authorList>
            <consortium name="DOE Joint Genome Institute"/>
            <person name="Ahrendt S."/>
            <person name="Riley R."/>
            <person name="Andreopoulos W."/>
            <person name="Labutti K."/>
            <person name="Pangilinan J."/>
            <person name="Ruiz-Duenas F.J."/>
            <person name="Barrasa J.M."/>
            <person name="Sanchez-Garcia M."/>
            <person name="Camarero S."/>
            <person name="Miyauchi S."/>
            <person name="Serrano A."/>
            <person name="Linde D."/>
            <person name="Babiker R."/>
            <person name="Drula E."/>
            <person name="Ayuso-Fernandez I."/>
            <person name="Pacheco R."/>
            <person name="Padilla G."/>
            <person name="Ferreira P."/>
            <person name="Barriuso J."/>
            <person name="Kellner H."/>
            <person name="Castanera R."/>
            <person name="Alfaro M."/>
            <person name="Ramirez L."/>
            <person name="Pisabarro A.G."/>
            <person name="Kuo A."/>
            <person name="Tritt A."/>
            <person name="Lipzen A."/>
            <person name="He G."/>
            <person name="Yan M."/>
            <person name="Ng V."/>
            <person name="Cullen D."/>
            <person name="Martin F."/>
            <person name="Rosso M.-N."/>
            <person name="Henrissat B."/>
            <person name="Hibbett D."/>
            <person name="Martinez A.T."/>
            <person name="Grigoriev I.V."/>
        </authorList>
    </citation>
    <scope>NUCLEOTIDE SEQUENCE</scope>
    <source>
        <strain evidence="2">MF-IS2</strain>
    </source>
</reference>
<evidence type="ECO:0000313" key="3">
    <source>
        <dbReference type="Proteomes" id="UP000807342"/>
    </source>
</evidence>
<proteinExistence type="predicted"/>
<dbReference type="AlphaFoldDB" id="A0A9P5XND3"/>
<name>A0A9P5XND3_9AGAR</name>